<reference evidence="2 3" key="2">
    <citation type="submission" date="2016-10" db="EMBL/GenBank/DDBJ databases">
        <authorList>
            <person name="de Groot N.N."/>
        </authorList>
    </citation>
    <scope>NUCLEOTIDE SEQUENCE [LARGE SCALE GENOMIC DNA]</scope>
    <source>
        <strain evidence="2 3">BS2772</strain>
    </source>
</reference>
<dbReference type="Proteomes" id="UP000748067">
    <property type="component" value="Unassembled WGS sequence"/>
</dbReference>
<evidence type="ECO:0000313" key="4">
    <source>
        <dbReference type="Proteomes" id="UP000748067"/>
    </source>
</evidence>
<dbReference type="AlphaFoldDB" id="A0A1H0C3P9"/>
<proteinExistence type="predicted"/>
<gene>
    <name evidence="1" type="ORF">PSAN_49760</name>
    <name evidence="2" type="ORF">SAMN04490179_4637</name>
</gene>
<name>A0A1H0C3P9_9PSED</name>
<dbReference type="EMBL" id="LT629704">
    <property type="protein sequence ID" value="SDN52498.1"/>
    <property type="molecule type" value="Genomic_DNA"/>
</dbReference>
<dbReference type="RefSeq" id="WP_083359171.1">
    <property type="nucleotide sequence ID" value="NZ_JXDI01000003.1"/>
</dbReference>
<dbReference type="Proteomes" id="UP000182470">
    <property type="component" value="Chromosome I"/>
</dbReference>
<dbReference type="EMBL" id="JXDI01000003">
    <property type="protein sequence ID" value="KAF2406798.1"/>
    <property type="molecule type" value="Genomic_DNA"/>
</dbReference>
<protein>
    <submittedName>
        <fullName evidence="2">Uncharacterized protein</fullName>
    </submittedName>
</protein>
<sequence length="129" mass="14732">MKNLEITIIKDSNREKAIIECDRGTATLSITFANGIRKTYSAIDIYICFGILRKEFRDIKFLCKGSKINVYPSAMASQMSSGLVAYETKIGDPDAELVRIFDYEENELTNDINEQIAYRTKWAESLCRL</sequence>
<evidence type="ECO:0000313" key="2">
    <source>
        <dbReference type="EMBL" id="SDN52498.1"/>
    </source>
</evidence>
<accession>A0A1H0C3P9</accession>
<reference evidence="1 4" key="1">
    <citation type="submission" date="2015-01" db="EMBL/GenBank/DDBJ databases">
        <title>Genome Sequence of Pseudomonas antarctica CMS 35.</title>
        <authorList>
            <person name="Voget S."/>
            <person name="Chow J."/>
            <person name="Daniel R."/>
            <person name="Streit W."/>
        </authorList>
    </citation>
    <scope>NUCLEOTIDE SEQUENCE [LARGE SCALE GENOMIC DNA]</scope>
    <source>
        <strain evidence="1 4">CMS 35</strain>
    </source>
</reference>
<organism evidence="2 3">
    <name type="scientific">Pseudomonas antarctica</name>
    <dbReference type="NCBI Taxonomy" id="219572"/>
    <lineage>
        <taxon>Bacteria</taxon>
        <taxon>Pseudomonadati</taxon>
        <taxon>Pseudomonadota</taxon>
        <taxon>Gammaproteobacteria</taxon>
        <taxon>Pseudomonadales</taxon>
        <taxon>Pseudomonadaceae</taxon>
        <taxon>Pseudomonas</taxon>
    </lineage>
</organism>
<dbReference type="OrthoDB" id="775526at2"/>
<evidence type="ECO:0000313" key="3">
    <source>
        <dbReference type="Proteomes" id="UP000182470"/>
    </source>
</evidence>
<evidence type="ECO:0000313" key="1">
    <source>
        <dbReference type="EMBL" id="KAF2406798.1"/>
    </source>
</evidence>
<keyword evidence="4" id="KW-1185">Reference proteome</keyword>